<protein>
    <submittedName>
        <fullName evidence="2">Uncharacterized protein</fullName>
    </submittedName>
</protein>
<reference evidence="2 3" key="1">
    <citation type="submission" date="2016-01" db="EMBL/GenBank/DDBJ databases">
        <title>The new phylogeny of the genus Mycobacterium.</title>
        <authorList>
            <person name="Tarcisio F."/>
            <person name="Conor M."/>
            <person name="Antonella G."/>
            <person name="Elisabetta G."/>
            <person name="Giulia F.S."/>
            <person name="Sara T."/>
            <person name="Anna F."/>
            <person name="Clotilde B."/>
            <person name="Roberto B."/>
            <person name="Veronica D.S."/>
            <person name="Fabio R."/>
            <person name="Monica P."/>
            <person name="Olivier J."/>
            <person name="Enrico T."/>
            <person name="Nicola S."/>
        </authorList>
    </citation>
    <scope>NUCLEOTIDE SEQUENCE [LARGE SCALE GENOMIC DNA]</scope>
    <source>
        <strain evidence="2 3">DSM 45394</strain>
    </source>
</reference>
<dbReference type="AlphaFoldDB" id="A0A1X1YBI2"/>
<name>A0A1X1YBI2_9MYCO</name>
<dbReference type="Proteomes" id="UP000193866">
    <property type="component" value="Unassembled WGS sequence"/>
</dbReference>
<keyword evidence="3" id="KW-1185">Reference proteome</keyword>
<accession>A0A1X1YBI2</accession>
<evidence type="ECO:0000256" key="1">
    <source>
        <dbReference type="SAM" id="MobiDB-lite"/>
    </source>
</evidence>
<dbReference type="OrthoDB" id="9839804at2"/>
<evidence type="ECO:0000313" key="2">
    <source>
        <dbReference type="EMBL" id="ORW08457.1"/>
    </source>
</evidence>
<comment type="caution">
    <text evidence="2">The sequence shown here is derived from an EMBL/GenBank/DDBJ whole genome shotgun (WGS) entry which is preliminary data.</text>
</comment>
<gene>
    <name evidence="2" type="ORF">AWC16_18830</name>
</gene>
<proteinExistence type="predicted"/>
<organism evidence="2 3">
    <name type="scientific">Mycolicibacter longobardus</name>
    <dbReference type="NCBI Taxonomy" id="1108812"/>
    <lineage>
        <taxon>Bacteria</taxon>
        <taxon>Bacillati</taxon>
        <taxon>Actinomycetota</taxon>
        <taxon>Actinomycetes</taxon>
        <taxon>Mycobacteriales</taxon>
        <taxon>Mycobacteriaceae</taxon>
        <taxon>Mycolicibacter</taxon>
    </lineage>
</organism>
<feature type="region of interest" description="Disordered" evidence="1">
    <location>
        <begin position="87"/>
        <end position="106"/>
    </location>
</feature>
<sequence length="106" mass="11568">MEQVPVEQLRAGDVIDITPLLDDPDSLPWDWNGMYDIDLEAARRAAAVEHAHVNGPAKPSTSHAGRVEFGTTQMNFTLPSGYTITRISAPPNSAVPLHNRGRSHGR</sequence>
<dbReference type="EMBL" id="LQPG01000035">
    <property type="protein sequence ID" value="ORW08457.1"/>
    <property type="molecule type" value="Genomic_DNA"/>
</dbReference>
<evidence type="ECO:0000313" key="3">
    <source>
        <dbReference type="Proteomes" id="UP000193866"/>
    </source>
</evidence>